<feature type="non-terminal residue" evidence="3">
    <location>
        <position position="288"/>
    </location>
</feature>
<gene>
    <name evidence="3" type="ORF">C0J50_22399</name>
</gene>
<comment type="caution">
    <text evidence="3">The sequence shown here is derived from an EMBL/GenBank/DDBJ whole genome shotgun (WGS) entry which is preliminary data.</text>
</comment>
<proteinExistence type="predicted"/>
<keyword evidence="4" id="KW-1185">Reference proteome</keyword>
<dbReference type="Pfam" id="PF15037">
    <property type="entry name" value="IL17_R_N"/>
    <property type="match status" value="1"/>
</dbReference>
<reference evidence="3" key="1">
    <citation type="submission" date="2018-07" db="EMBL/GenBank/DDBJ databases">
        <title>Comparative genomics of catfishes provides insights into carnivory and benthic adaptation.</title>
        <authorList>
            <person name="Zhang Y."/>
            <person name="Wang D."/>
            <person name="Peng Z."/>
            <person name="Zheng S."/>
            <person name="Shao F."/>
            <person name="Tao W."/>
        </authorList>
    </citation>
    <scope>NUCLEOTIDE SEQUENCE</scope>
    <source>
        <strain evidence="3">Chongqing</strain>
    </source>
</reference>
<feature type="non-terminal residue" evidence="3">
    <location>
        <position position="1"/>
    </location>
</feature>
<feature type="domain" description="Interleukin-17 receptor C/E N-terminal" evidence="2">
    <location>
        <begin position="54"/>
        <end position="281"/>
    </location>
</feature>
<name>A0AAD5AKZ9_SILAS</name>
<evidence type="ECO:0000313" key="4">
    <source>
        <dbReference type="Proteomes" id="UP001205998"/>
    </source>
</evidence>
<keyword evidence="1" id="KW-0732">Signal</keyword>
<keyword evidence="3" id="KW-0675">Receptor</keyword>
<sequence length="288" mass="32629">SSDVFTNTSISTVMRCEGVRQCSLHLQVNTHLQLKKHIQGIYMCTVSAAMMEQCRLLSFSRSQKEKMVDHQVNIQDNCLEVGIGQDVYITLQTWPQFCNVAHSRAYHVPAGKIDYEVDLERKELHISVSDMLEDRDYHVRLCHKDYICAGTGAHVLLKKDNPVKNITLKYTKPVPCLCIEGWSVMTDASRVRVCPFKNRVEELWSGITFDPVEETISWEASCQVNAVISLCELQEQGMCQQLANSSQKYVKGMVTFKAVDPHPRLCMKFVTEAGTWIKCPFTGGNFPG</sequence>
<organism evidence="3 4">
    <name type="scientific">Silurus asotus</name>
    <name type="common">Amur catfish</name>
    <name type="synonym">Parasilurus asotus</name>
    <dbReference type="NCBI Taxonomy" id="30991"/>
    <lineage>
        <taxon>Eukaryota</taxon>
        <taxon>Metazoa</taxon>
        <taxon>Chordata</taxon>
        <taxon>Craniata</taxon>
        <taxon>Vertebrata</taxon>
        <taxon>Euteleostomi</taxon>
        <taxon>Actinopterygii</taxon>
        <taxon>Neopterygii</taxon>
        <taxon>Teleostei</taxon>
        <taxon>Ostariophysi</taxon>
        <taxon>Siluriformes</taxon>
        <taxon>Siluridae</taxon>
        <taxon>Silurus</taxon>
    </lineage>
</organism>
<dbReference type="PANTHER" id="PTHR15583:SF10">
    <property type="entry name" value="INTERLEUKIN-17 RECEPTOR E-LIKE-RELATED"/>
    <property type="match status" value="1"/>
</dbReference>
<evidence type="ECO:0000256" key="1">
    <source>
        <dbReference type="ARBA" id="ARBA00022729"/>
    </source>
</evidence>
<protein>
    <submittedName>
        <fullName evidence="3">Interleukin-17 receptor E-like</fullName>
    </submittedName>
</protein>
<dbReference type="EMBL" id="MU551697">
    <property type="protein sequence ID" value="KAI5617810.1"/>
    <property type="molecule type" value="Genomic_DNA"/>
</dbReference>
<evidence type="ECO:0000313" key="3">
    <source>
        <dbReference type="EMBL" id="KAI5617810.1"/>
    </source>
</evidence>
<evidence type="ECO:0000259" key="2">
    <source>
        <dbReference type="Pfam" id="PF15037"/>
    </source>
</evidence>
<dbReference type="InterPro" id="IPR039465">
    <property type="entry name" value="IL-17_rcpt-like"/>
</dbReference>
<dbReference type="AlphaFoldDB" id="A0AAD5AKZ9"/>
<dbReference type="PANTHER" id="PTHR15583">
    <property type="entry name" value="INTERLEUKIN-17 RECEPTOR"/>
    <property type="match status" value="1"/>
</dbReference>
<dbReference type="InterPro" id="IPR027841">
    <property type="entry name" value="IL-17_rcpt_C/E_N"/>
</dbReference>
<accession>A0AAD5AKZ9</accession>
<dbReference type="GO" id="GO:0030368">
    <property type="term" value="F:interleukin-17 receptor activity"/>
    <property type="evidence" value="ECO:0007669"/>
    <property type="project" value="InterPro"/>
</dbReference>
<dbReference type="Proteomes" id="UP001205998">
    <property type="component" value="Unassembled WGS sequence"/>
</dbReference>